<evidence type="ECO:0000256" key="1">
    <source>
        <dbReference type="RuleBase" id="RU365057"/>
    </source>
</evidence>
<dbReference type="OrthoDB" id="2196187at2759"/>
<comment type="subcellular location">
    <subcellularLocation>
        <location evidence="1">Nucleus</location>
        <location evidence="1">Nucleolus</location>
    </subcellularLocation>
</comment>
<keyword evidence="1" id="KW-0653">Protein transport</keyword>
<dbReference type="Proteomes" id="UP000789396">
    <property type="component" value="Unassembled WGS sequence"/>
</dbReference>
<comment type="function">
    <text evidence="1">Required for 60S pre-ribosomal subunits export to the cytoplasm.</text>
</comment>
<keyword evidence="1" id="KW-0539">Nucleus</keyword>
<feature type="domain" description="SDA1 N-terminal" evidence="2">
    <location>
        <begin position="66"/>
        <end position="119"/>
    </location>
</feature>
<organism evidence="3 4">
    <name type="scientific">Racocetra fulgida</name>
    <dbReference type="NCBI Taxonomy" id="60492"/>
    <lineage>
        <taxon>Eukaryota</taxon>
        <taxon>Fungi</taxon>
        <taxon>Fungi incertae sedis</taxon>
        <taxon>Mucoromycota</taxon>
        <taxon>Glomeromycotina</taxon>
        <taxon>Glomeromycetes</taxon>
        <taxon>Diversisporales</taxon>
        <taxon>Gigasporaceae</taxon>
        <taxon>Racocetra</taxon>
    </lineage>
</organism>
<sequence>MGKRERSTLLPNNIPQLQNLIKRDPLSYKEDFLQQYRHYESQLTILQLKPDEEVEEFGNLVTFISQRLKNKKENFNFSTLHLLNDPQGFSEKLSSLQKSSNNDRFEVKLMTMNLISRTAEQIEGIELLEEYKKQQMQE</sequence>
<evidence type="ECO:0000313" key="4">
    <source>
        <dbReference type="Proteomes" id="UP000789396"/>
    </source>
</evidence>
<gene>
    <name evidence="3" type="ORF">RFULGI_LOCUS3626</name>
</gene>
<dbReference type="EMBL" id="CAJVPZ010003242">
    <property type="protein sequence ID" value="CAG8527211.1"/>
    <property type="molecule type" value="Genomic_DNA"/>
</dbReference>
<dbReference type="PANTHER" id="PTHR12730">
    <property type="entry name" value="HSDA/SDA1-RELATED"/>
    <property type="match status" value="1"/>
</dbReference>
<dbReference type="GO" id="GO:0042273">
    <property type="term" value="P:ribosomal large subunit biogenesis"/>
    <property type="evidence" value="ECO:0007669"/>
    <property type="project" value="UniProtKB-UniRule"/>
</dbReference>
<name>A0A9N9AFZ2_9GLOM</name>
<comment type="similarity">
    <text evidence="1">Belongs to the SDA1 family.</text>
</comment>
<dbReference type="InterPro" id="IPR027312">
    <property type="entry name" value="Sda1"/>
</dbReference>
<dbReference type="Pfam" id="PF08158">
    <property type="entry name" value="SDA1_HEAT"/>
    <property type="match status" value="1"/>
</dbReference>
<dbReference type="GO" id="GO:0015031">
    <property type="term" value="P:protein transport"/>
    <property type="evidence" value="ECO:0007669"/>
    <property type="project" value="UniProtKB-KW"/>
</dbReference>
<proteinExistence type="inferred from homology"/>
<keyword evidence="1" id="KW-0690">Ribosome biogenesis</keyword>
<comment type="caution">
    <text evidence="3">The sequence shown here is derived from an EMBL/GenBank/DDBJ whole genome shotgun (WGS) entry which is preliminary data.</text>
</comment>
<dbReference type="GO" id="GO:0005730">
    <property type="term" value="C:nucleolus"/>
    <property type="evidence" value="ECO:0007669"/>
    <property type="project" value="UniProtKB-SubCell"/>
</dbReference>
<dbReference type="InterPro" id="IPR012977">
    <property type="entry name" value="SDA1_N"/>
</dbReference>
<dbReference type="PANTHER" id="PTHR12730:SF0">
    <property type="entry name" value="PROTEIN SDA1 HOMOLOG"/>
    <property type="match status" value="1"/>
</dbReference>
<reference evidence="3" key="1">
    <citation type="submission" date="2021-06" db="EMBL/GenBank/DDBJ databases">
        <authorList>
            <person name="Kallberg Y."/>
            <person name="Tangrot J."/>
            <person name="Rosling A."/>
        </authorList>
    </citation>
    <scope>NUCLEOTIDE SEQUENCE</scope>
    <source>
        <strain evidence="3">IN212</strain>
    </source>
</reference>
<accession>A0A9N9AFZ2</accession>
<dbReference type="AlphaFoldDB" id="A0A9N9AFZ2"/>
<keyword evidence="4" id="KW-1185">Reference proteome</keyword>
<protein>
    <recommendedName>
        <fullName evidence="1">Protein SDA1</fullName>
    </recommendedName>
</protein>
<keyword evidence="1" id="KW-0813">Transport</keyword>
<evidence type="ECO:0000259" key="2">
    <source>
        <dbReference type="Pfam" id="PF08158"/>
    </source>
</evidence>
<evidence type="ECO:0000313" key="3">
    <source>
        <dbReference type="EMBL" id="CAG8527211.1"/>
    </source>
</evidence>
<dbReference type="GO" id="GO:0000055">
    <property type="term" value="P:ribosomal large subunit export from nucleus"/>
    <property type="evidence" value="ECO:0007669"/>
    <property type="project" value="UniProtKB-UniRule"/>
</dbReference>